<evidence type="ECO:0000313" key="1">
    <source>
        <dbReference type="EMBL" id="CAA9291510.1"/>
    </source>
</evidence>
<protein>
    <submittedName>
        <fullName evidence="1">Uncharacterized protein</fullName>
    </submittedName>
</protein>
<dbReference type="AlphaFoldDB" id="A0A6J4JZ60"/>
<organism evidence="1">
    <name type="scientific">uncultured Cytophagales bacterium</name>
    <dbReference type="NCBI Taxonomy" id="158755"/>
    <lineage>
        <taxon>Bacteria</taxon>
        <taxon>Pseudomonadati</taxon>
        <taxon>Bacteroidota</taxon>
        <taxon>Sphingobacteriia</taxon>
        <taxon>Sphingobacteriales</taxon>
        <taxon>environmental samples</taxon>
    </lineage>
</organism>
<accession>A0A6J4JZ60</accession>
<sequence length="39" mass="4233">MEPSAGRDQMQPIVLTRSAPFLPACPPVARKTIFCNCDA</sequence>
<name>A0A6J4JZ60_9SPHI</name>
<reference evidence="1" key="1">
    <citation type="submission" date="2020-02" db="EMBL/GenBank/DDBJ databases">
        <authorList>
            <person name="Meier V. D."/>
        </authorList>
    </citation>
    <scope>NUCLEOTIDE SEQUENCE</scope>
    <source>
        <strain evidence="1">AVDCRST_MAG56</strain>
    </source>
</reference>
<dbReference type="EMBL" id="CADCTQ010000385">
    <property type="protein sequence ID" value="CAA9291510.1"/>
    <property type="molecule type" value="Genomic_DNA"/>
</dbReference>
<proteinExistence type="predicted"/>
<gene>
    <name evidence="1" type="ORF">AVDCRST_MAG56-4696</name>
</gene>